<gene>
    <name evidence="1" type="primary">LOC112290737</name>
</gene>
<evidence type="ECO:0000313" key="2">
    <source>
        <dbReference type="Proteomes" id="UP000006727"/>
    </source>
</evidence>
<protein>
    <submittedName>
        <fullName evidence="1">Uncharacterized protein</fullName>
    </submittedName>
</protein>
<proteinExistence type="predicted"/>
<dbReference type="AlphaFoldDB" id="A0A7I4ALE1"/>
<reference evidence="1" key="3">
    <citation type="submission" date="2020-12" db="UniProtKB">
        <authorList>
            <consortium name="EnsemblPlants"/>
        </authorList>
    </citation>
    <scope>IDENTIFICATION</scope>
</reference>
<reference evidence="1 2" key="1">
    <citation type="journal article" date="2008" name="Science">
        <title>The Physcomitrella genome reveals evolutionary insights into the conquest of land by plants.</title>
        <authorList>
            <person name="Rensing S."/>
            <person name="Lang D."/>
            <person name="Zimmer A."/>
            <person name="Terry A."/>
            <person name="Salamov A."/>
            <person name="Shapiro H."/>
            <person name="Nishiyama T."/>
            <person name="Perroud P.-F."/>
            <person name="Lindquist E."/>
            <person name="Kamisugi Y."/>
            <person name="Tanahashi T."/>
            <person name="Sakakibara K."/>
            <person name="Fujita T."/>
            <person name="Oishi K."/>
            <person name="Shin-I T."/>
            <person name="Kuroki Y."/>
            <person name="Toyoda A."/>
            <person name="Suzuki Y."/>
            <person name="Hashimoto A."/>
            <person name="Yamaguchi K."/>
            <person name="Sugano A."/>
            <person name="Kohara Y."/>
            <person name="Fujiyama A."/>
            <person name="Anterola A."/>
            <person name="Aoki S."/>
            <person name="Ashton N."/>
            <person name="Barbazuk W.B."/>
            <person name="Barker E."/>
            <person name="Bennetzen J."/>
            <person name="Bezanilla M."/>
            <person name="Blankenship R."/>
            <person name="Cho S.H."/>
            <person name="Dutcher S."/>
            <person name="Estelle M."/>
            <person name="Fawcett J.A."/>
            <person name="Gundlach H."/>
            <person name="Hanada K."/>
            <person name="Heyl A."/>
            <person name="Hicks K.A."/>
            <person name="Hugh J."/>
            <person name="Lohr M."/>
            <person name="Mayer K."/>
            <person name="Melkozernov A."/>
            <person name="Murata T."/>
            <person name="Nelson D."/>
            <person name="Pils B."/>
            <person name="Prigge M."/>
            <person name="Reiss B."/>
            <person name="Renner T."/>
            <person name="Rombauts S."/>
            <person name="Rushton P."/>
            <person name="Sanderfoot A."/>
            <person name="Schween G."/>
            <person name="Shiu S.-H."/>
            <person name="Stueber K."/>
            <person name="Theodoulou F.L."/>
            <person name="Tu H."/>
            <person name="Van de Peer Y."/>
            <person name="Verrier P.J."/>
            <person name="Waters E."/>
            <person name="Wood A."/>
            <person name="Yang L."/>
            <person name="Cove D."/>
            <person name="Cuming A."/>
            <person name="Hasebe M."/>
            <person name="Lucas S."/>
            <person name="Mishler D.B."/>
            <person name="Reski R."/>
            <person name="Grigoriev I."/>
            <person name="Quatrano R.S."/>
            <person name="Boore J.L."/>
        </authorList>
    </citation>
    <scope>NUCLEOTIDE SEQUENCE [LARGE SCALE GENOMIC DNA]</scope>
    <source>
        <strain evidence="1 2">cv. Gransden 2004</strain>
    </source>
</reference>
<accession>A0A7I4ALE1</accession>
<sequence>MECRHSQRLHLEFHLCLLWTCCKNKRDWKAMVSFGMVDVRSRKAERGTNLDFEGMDPKFMSCLIEMLLGTLCVDLLTWLLKILTKHSGGSDHCSTSNLLQFF</sequence>
<dbReference type="Proteomes" id="UP000006727">
    <property type="component" value="Chromosome 13"/>
</dbReference>
<keyword evidence="2" id="KW-1185">Reference proteome</keyword>
<evidence type="ECO:0000313" key="1">
    <source>
        <dbReference type="EnsemblPlants" id="Pp3c13_14730V3.9"/>
    </source>
</evidence>
<dbReference type="EnsemblPlants" id="Pp3c13_14730V3.9">
    <property type="protein sequence ID" value="Pp3c13_14730V3.9"/>
    <property type="gene ID" value="Pp3c13_14730"/>
</dbReference>
<name>A0A7I4ALE1_PHYPA</name>
<organism evidence="1 2">
    <name type="scientific">Physcomitrium patens</name>
    <name type="common">Spreading-leaved earth moss</name>
    <name type="synonym">Physcomitrella patens</name>
    <dbReference type="NCBI Taxonomy" id="3218"/>
    <lineage>
        <taxon>Eukaryota</taxon>
        <taxon>Viridiplantae</taxon>
        <taxon>Streptophyta</taxon>
        <taxon>Embryophyta</taxon>
        <taxon>Bryophyta</taxon>
        <taxon>Bryophytina</taxon>
        <taxon>Bryopsida</taxon>
        <taxon>Funariidae</taxon>
        <taxon>Funariales</taxon>
        <taxon>Funariaceae</taxon>
        <taxon>Physcomitrium</taxon>
    </lineage>
</organism>
<reference evidence="1 2" key="2">
    <citation type="journal article" date="2018" name="Plant J.">
        <title>The Physcomitrella patens chromosome-scale assembly reveals moss genome structure and evolution.</title>
        <authorList>
            <person name="Lang D."/>
            <person name="Ullrich K.K."/>
            <person name="Murat F."/>
            <person name="Fuchs J."/>
            <person name="Jenkins J."/>
            <person name="Haas F.B."/>
            <person name="Piednoel M."/>
            <person name="Gundlach H."/>
            <person name="Van Bel M."/>
            <person name="Meyberg R."/>
            <person name="Vives C."/>
            <person name="Morata J."/>
            <person name="Symeonidi A."/>
            <person name="Hiss M."/>
            <person name="Muchero W."/>
            <person name="Kamisugi Y."/>
            <person name="Saleh O."/>
            <person name="Blanc G."/>
            <person name="Decker E.L."/>
            <person name="van Gessel N."/>
            <person name="Grimwood J."/>
            <person name="Hayes R.D."/>
            <person name="Graham S.W."/>
            <person name="Gunter L.E."/>
            <person name="McDaniel S.F."/>
            <person name="Hoernstein S.N.W."/>
            <person name="Larsson A."/>
            <person name="Li F.W."/>
            <person name="Perroud P.F."/>
            <person name="Phillips J."/>
            <person name="Ranjan P."/>
            <person name="Rokshar D.S."/>
            <person name="Rothfels C.J."/>
            <person name="Schneider L."/>
            <person name="Shu S."/>
            <person name="Stevenson D.W."/>
            <person name="Thummler F."/>
            <person name="Tillich M."/>
            <person name="Villarreal Aguilar J.C."/>
            <person name="Widiez T."/>
            <person name="Wong G.K."/>
            <person name="Wymore A."/>
            <person name="Zhang Y."/>
            <person name="Zimmer A.D."/>
            <person name="Quatrano R.S."/>
            <person name="Mayer K.F.X."/>
            <person name="Goodstein D."/>
            <person name="Casacuberta J.M."/>
            <person name="Vandepoele K."/>
            <person name="Reski R."/>
            <person name="Cuming A.C."/>
            <person name="Tuskan G.A."/>
            <person name="Maumus F."/>
            <person name="Salse J."/>
            <person name="Schmutz J."/>
            <person name="Rensing S.A."/>
        </authorList>
    </citation>
    <scope>NUCLEOTIDE SEQUENCE [LARGE SCALE GENOMIC DNA]</scope>
    <source>
        <strain evidence="1 2">cv. Gransden 2004</strain>
    </source>
</reference>
<dbReference type="EMBL" id="ABEU02000013">
    <property type="status" value="NOT_ANNOTATED_CDS"/>
    <property type="molecule type" value="Genomic_DNA"/>
</dbReference>
<dbReference type="Gramene" id="Pp3c13_14730V3.9">
    <property type="protein sequence ID" value="Pp3c13_14730V3.9"/>
    <property type="gene ID" value="Pp3c13_14730"/>
</dbReference>